<evidence type="ECO:0000256" key="4">
    <source>
        <dbReference type="ARBA" id="ARBA00022692"/>
    </source>
</evidence>
<dbReference type="PRINTS" id="PR01755">
    <property type="entry name" value="SECFTRNLCASE"/>
</dbReference>
<comment type="subcellular location">
    <subcellularLocation>
        <location evidence="1 9">Cell membrane</location>
        <topology evidence="1 9">Multi-pass membrane protein</topology>
    </subcellularLocation>
</comment>
<dbReference type="RefSeq" id="WP_253482164.1">
    <property type="nucleotide sequence ID" value="NZ_JALJXV010000009.1"/>
</dbReference>
<keyword evidence="3 9" id="KW-1003">Cell membrane</keyword>
<dbReference type="Proteomes" id="UP001205843">
    <property type="component" value="Unassembled WGS sequence"/>
</dbReference>
<evidence type="ECO:0000256" key="7">
    <source>
        <dbReference type="ARBA" id="ARBA00023010"/>
    </source>
</evidence>
<feature type="transmembrane region" description="Helical" evidence="9">
    <location>
        <begin position="135"/>
        <end position="152"/>
    </location>
</feature>
<evidence type="ECO:0000256" key="5">
    <source>
        <dbReference type="ARBA" id="ARBA00022927"/>
    </source>
</evidence>
<feature type="domain" description="Protein export membrane protein SecD/SecF C-terminal" evidence="10">
    <location>
        <begin position="107"/>
        <end position="288"/>
    </location>
</feature>
<dbReference type="NCBIfam" id="TIGR00916">
    <property type="entry name" value="2A0604s01"/>
    <property type="match status" value="1"/>
</dbReference>
<organism evidence="11 12">
    <name type="scientific">Natronocella acetinitrilica</name>
    <dbReference type="NCBI Taxonomy" id="414046"/>
    <lineage>
        <taxon>Bacteria</taxon>
        <taxon>Pseudomonadati</taxon>
        <taxon>Pseudomonadota</taxon>
        <taxon>Gammaproteobacteria</taxon>
        <taxon>Chromatiales</taxon>
        <taxon>Ectothiorhodospiraceae</taxon>
        <taxon>Natronocella</taxon>
    </lineage>
</organism>
<feature type="transmembrane region" description="Helical" evidence="9">
    <location>
        <begin position="234"/>
        <end position="254"/>
    </location>
</feature>
<comment type="function">
    <text evidence="9">Part of the Sec protein translocase complex. Interacts with the SecYEG preprotein conducting channel. SecDF uses the proton motive force (PMF) to complete protein translocation after the ATP-dependent function of SecA.</text>
</comment>
<dbReference type="GO" id="GO:0043952">
    <property type="term" value="P:protein transport by the Sec complex"/>
    <property type="evidence" value="ECO:0007669"/>
    <property type="project" value="UniProtKB-UniRule"/>
</dbReference>
<keyword evidence="6 9" id="KW-1133">Transmembrane helix</keyword>
<dbReference type="NCBIfam" id="TIGR00966">
    <property type="entry name" value="transloc_SecF"/>
    <property type="match status" value="1"/>
</dbReference>
<reference evidence="11" key="1">
    <citation type="submission" date="2022-03" db="EMBL/GenBank/DDBJ databases">
        <title>Genomic Encyclopedia of Type Strains, Phase III (KMG-III): the genomes of soil and plant-associated and newly described type strains.</title>
        <authorList>
            <person name="Whitman W."/>
        </authorList>
    </citation>
    <scope>NUCLEOTIDE SEQUENCE</scope>
    <source>
        <strain evidence="11">ANL 6-2</strain>
    </source>
</reference>
<evidence type="ECO:0000256" key="9">
    <source>
        <dbReference type="HAMAP-Rule" id="MF_01464"/>
    </source>
</evidence>
<accession>A0AAE3G5U5</accession>
<dbReference type="Pfam" id="PF07549">
    <property type="entry name" value="Sec_GG"/>
    <property type="match status" value="1"/>
</dbReference>
<dbReference type="GO" id="GO:0006605">
    <property type="term" value="P:protein targeting"/>
    <property type="evidence" value="ECO:0007669"/>
    <property type="project" value="UniProtKB-UniRule"/>
</dbReference>
<evidence type="ECO:0000256" key="8">
    <source>
        <dbReference type="ARBA" id="ARBA00023136"/>
    </source>
</evidence>
<evidence type="ECO:0000313" key="11">
    <source>
        <dbReference type="EMBL" id="MCP1676335.1"/>
    </source>
</evidence>
<evidence type="ECO:0000256" key="1">
    <source>
        <dbReference type="ARBA" id="ARBA00004651"/>
    </source>
</evidence>
<sequence length="310" mass="33504">MWLFKKDPNFDFMGKRKLALAVSIVLLSVAVAALLIRGLNLGIEFTGGTVVEVGYPEPANLSEVRVALESAGFEGAVVQHFGSAREVMVRLPTAEDAAELSNQVLRALQAEESSAELRRVEFIGPQIGEELAQDGILAMLYALGGILIYVWIRFEQRFAAGSVAALIHDITLVMGVVALFQISFDLSVLAALLAVVGYSLNDTIVVFDRIRENFIKMRKGTTEEVMNTSINQTLSRTIITSFTTLLVVVVLYLFGGEMIAGFAFTLMIGVLVGTYSSIFVASGSALALGVSKYDLQPPEKEGAEVDQSQV</sequence>
<evidence type="ECO:0000256" key="3">
    <source>
        <dbReference type="ARBA" id="ARBA00022475"/>
    </source>
</evidence>
<feature type="transmembrane region" description="Helical" evidence="9">
    <location>
        <begin position="159"/>
        <end position="180"/>
    </location>
</feature>
<protein>
    <recommendedName>
        <fullName evidence="9">Protein-export membrane protein SecF</fullName>
    </recommendedName>
</protein>
<keyword evidence="4 9" id="KW-0812">Transmembrane</keyword>
<evidence type="ECO:0000259" key="10">
    <source>
        <dbReference type="Pfam" id="PF02355"/>
    </source>
</evidence>
<dbReference type="GO" id="GO:0005886">
    <property type="term" value="C:plasma membrane"/>
    <property type="evidence" value="ECO:0007669"/>
    <property type="project" value="UniProtKB-SubCell"/>
</dbReference>
<feature type="transmembrane region" description="Helical" evidence="9">
    <location>
        <begin position="260"/>
        <end position="290"/>
    </location>
</feature>
<evidence type="ECO:0000256" key="6">
    <source>
        <dbReference type="ARBA" id="ARBA00022989"/>
    </source>
</evidence>
<dbReference type="PANTHER" id="PTHR30081">
    <property type="entry name" value="PROTEIN-EXPORT MEMBRANE PROTEIN SEC"/>
    <property type="match status" value="1"/>
</dbReference>
<dbReference type="InterPro" id="IPR022813">
    <property type="entry name" value="SecD/SecF_arch_bac"/>
</dbReference>
<feature type="transmembrane region" description="Helical" evidence="9">
    <location>
        <begin position="186"/>
        <end position="207"/>
    </location>
</feature>
<gene>
    <name evidence="9" type="primary">secF</name>
    <name evidence="11" type="ORF">J2T57_003496</name>
</gene>
<comment type="caution">
    <text evidence="9">Lacks conserved residue(s) required for the propagation of feature annotation.</text>
</comment>
<dbReference type="InterPro" id="IPR005665">
    <property type="entry name" value="SecF_bac"/>
</dbReference>
<name>A0AAE3G5U5_9GAMM</name>
<dbReference type="PANTHER" id="PTHR30081:SF8">
    <property type="entry name" value="PROTEIN TRANSLOCASE SUBUNIT SECF"/>
    <property type="match status" value="1"/>
</dbReference>
<dbReference type="HAMAP" id="MF_01464_B">
    <property type="entry name" value="SecF_B"/>
    <property type="match status" value="1"/>
</dbReference>
<keyword evidence="8 9" id="KW-0472">Membrane</keyword>
<dbReference type="InterPro" id="IPR055344">
    <property type="entry name" value="SecD_SecF_C_bact"/>
</dbReference>
<dbReference type="GO" id="GO:0065002">
    <property type="term" value="P:intracellular protein transmembrane transport"/>
    <property type="evidence" value="ECO:0007669"/>
    <property type="project" value="UniProtKB-UniRule"/>
</dbReference>
<keyword evidence="5 9" id="KW-0653">Protein transport</keyword>
<keyword evidence="2 9" id="KW-0813">Transport</keyword>
<dbReference type="SUPFAM" id="SSF82866">
    <property type="entry name" value="Multidrug efflux transporter AcrB transmembrane domain"/>
    <property type="match status" value="1"/>
</dbReference>
<proteinExistence type="inferred from homology"/>
<dbReference type="GO" id="GO:0015450">
    <property type="term" value="F:protein-transporting ATPase activity"/>
    <property type="evidence" value="ECO:0007669"/>
    <property type="project" value="InterPro"/>
</dbReference>
<dbReference type="AlphaFoldDB" id="A0AAE3G5U5"/>
<comment type="caution">
    <text evidence="11">The sequence shown here is derived from an EMBL/GenBank/DDBJ whole genome shotgun (WGS) entry which is preliminary data.</text>
</comment>
<evidence type="ECO:0000313" key="12">
    <source>
        <dbReference type="Proteomes" id="UP001205843"/>
    </source>
</evidence>
<evidence type="ECO:0000256" key="2">
    <source>
        <dbReference type="ARBA" id="ARBA00022448"/>
    </source>
</evidence>
<keyword evidence="7 9" id="KW-0811">Translocation</keyword>
<dbReference type="InterPro" id="IPR022646">
    <property type="entry name" value="SecD/SecF_CS"/>
</dbReference>
<keyword evidence="12" id="KW-1185">Reference proteome</keyword>
<dbReference type="InterPro" id="IPR022645">
    <property type="entry name" value="SecD/SecF_bac"/>
</dbReference>
<dbReference type="Pfam" id="PF02355">
    <property type="entry name" value="SecD_SecF_C"/>
    <property type="match status" value="1"/>
</dbReference>
<dbReference type="InterPro" id="IPR048634">
    <property type="entry name" value="SecD_SecF_C"/>
</dbReference>
<dbReference type="Gene3D" id="1.20.1640.10">
    <property type="entry name" value="Multidrug efflux transporter AcrB transmembrane domain"/>
    <property type="match status" value="1"/>
</dbReference>
<dbReference type="EMBL" id="JALJXV010000009">
    <property type="protein sequence ID" value="MCP1676335.1"/>
    <property type="molecule type" value="Genomic_DNA"/>
</dbReference>
<comment type="similarity">
    <text evidence="9">Belongs to the SecD/SecF family. SecF subfamily.</text>
</comment>
<comment type="subunit">
    <text evidence="9">Forms a complex with SecD. Part of the essential Sec protein translocation apparatus which comprises SecA, SecYEG and auxiliary proteins SecDF-YajC and YidC.</text>
</comment>